<gene>
    <name evidence="4" type="ORF">SPHA_14097</name>
</gene>
<dbReference type="Proteomes" id="UP000597762">
    <property type="component" value="Unassembled WGS sequence"/>
</dbReference>
<evidence type="ECO:0000256" key="2">
    <source>
        <dbReference type="SAM" id="SignalP"/>
    </source>
</evidence>
<dbReference type="Pfam" id="PF23265">
    <property type="entry name" value="Ig-like_KY"/>
    <property type="match status" value="5"/>
</dbReference>
<dbReference type="PANTHER" id="PTHR47020:SF1">
    <property type="entry name" value="HILLARIN"/>
    <property type="match status" value="1"/>
</dbReference>
<dbReference type="OrthoDB" id="6129702at2759"/>
<dbReference type="SUPFAM" id="SSF54001">
    <property type="entry name" value="Cysteine proteinases"/>
    <property type="match status" value="2"/>
</dbReference>
<dbReference type="InterPro" id="IPR038765">
    <property type="entry name" value="Papain-like_cys_pep_sf"/>
</dbReference>
<evidence type="ECO:0000313" key="5">
    <source>
        <dbReference type="Proteomes" id="UP000597762"/>
    </source>
</evidence>
<keyword evidence="5" id="KW-1185">Reference proteome</keyword>
<dbReference type="Gene3D" id="3.10.620.30">
    <property type="match status" value="2"/>
</dbReference>
<dbReference type="PANTHER" id="PTHR47020">
    <property type="entry name" value="HILLARIN"/>
    <property type="match status" value="1"/>
</dbReference>
<feature type="signal peptide" evidence="2">
    <location>
        <begin position="1"/>
        <end position="18"/>
    </location>
</feature>
<keyword evidence="1" id="KW-0812">Transmembrane</keyword>
<feature type="transmembrane region" description="Helical" evidence="1">
    <location>
        <begin position="174"/>
        <end position="199"/>
    </location>
</feature>
<organism evidence="4 5">
    <name type="scientific">Acanthosepion pharaonis</name>
    <name type="common">Pharaoh cuttlefish</name>
    <name type="synonym">Sepia pharaonis</name>
    <dbReference type="NCBI Taxonomy" id="158019"/>
    <lineage>
        <taxon>Eukaryota</taxon>
        <taxon>Metazoa</taxon>
        <taxon>Spiralia</taxon>
        <taxon>Lophotrochozoa</taxon>
        <taxon>Mollusca</taxon>
        <taxon>Cephalopoda</taxon>
        <taxon>Coleoidea</taxon>
        <taxon>Decapodiformes</taxon>
        <taxon>Sepiida</taxon>
        <taxon>Sepiina</taxon>
        <taxon>Sepiidae</taxon>
        <taxon>Acanthosepion</taxon>
    </lineage>
</organism>
<feature type="domain" description="Transglutaminase-like" evidence="3">
    <location>
        <begin position="340"/>
        <end position="406"/>
    </location>
</feature>
<feature type="transmembrane region" description="Helical" evidence="1">
    <location>
        <begin position="144"/>
        <end position="162"/>
    </location>
</feature>
<protein>
    <recommendedName>
        <fullName evidence="3">Transglutaminase-like domain-containing protein</fullName>
    </recommendedName>
</protein>
<evidence type="ECO:0000259" key="3">
    <source>
        <dbReference type="SMART" id="SM00460"/>
    </source>
</evidence>
<proteinExistence type="predicted"/>
<comment type="caution">
    <text evidence="4">The sequence shown here is derived from an EMBL/GenBank/DDBJ whole genome shotgun (WGS) entry which is preliminary data.</text>
</comment>
<sequence length="1534" mass="173440">MFPLISICFTLSPCVTLSNSPPPVSLCFSLPTPQSVSLCLVLSLPPHNLCHFVLFSLCHPPPCHFVSLSPPPVSLCLALSPSFVSLCLALSLLMSHLTLSLCHFVSMCHHFIAFSTCVTLYYFLSFCLSLTLSKNNLSLSFSLFPYYFFLTLSLYSGHCASLPTPSLQPLSIQVAFLFSCVSFSLLHPTFFFSVLIHTLCIEIEILSLFPINLPLSLSLSLSLNNCTRRIQISFSLSFFSLSLIFFFLFLFFVLPSVSFFCLSSHWDPNDFQAIDAHAIEVAQREHNTFNDLLMDLVIKPGFQTELEKARVIFRWMTAKNMYNIKFSNCEKGSPEETLEAFKNKKGTYARIFETICGYSGLHCTVVTGLAKGLDYHPGDEFKGTDYNHSWNAIFIENNWYLVDSHWATRYLVTDNQKENLVYEYDDFYFLTDPEQLIYSHWAHCPEWQLLTHPLTMEEFQELPLVKSYFFKCGMFFQSHQKGVVHTTKGRLSLGVGFLKPTNFSYKIINAKTKEEVYKGQKLKNFALQLTHDNQVVFIFRAPEAGAYYLTIFAQLLTGDIGVKNVYTASAEYKVIADTASSDASPVPACSDSNWGPSVPVDQLGLVPSHRDPVITTDNGKVKVDFKKTRPAHLLCKLRQQGRPPNELDNLVADKEDGDKITVTANLPEPGEYGLEIYGNDPSKDGDTYTHICQYFVHYAPPEQQVAAFYSDSPERRQIFVRPNASVNADGSYSPGSTELTDGVRNLHMNDDLSNLPPPPPELLQQQFLYGTIPNTAQQPLYGQMAYSKGQGHLSYRPGDGELQIKPTQKGSLFSIPTSETPIVVEKRSPGHLAPAPPESFKLVSVTDEKETPPPIPAPVQAPKPSLDVMNQQVLKSVDDHAIQVSKSTHNSFKDLVWDMIFSKNITNDLEKVRVIFRWLASKDLNAFNFENPEPNSPEEILMGLKTGKTTYAMVFDILCNYAGVHSKIISGFAKGADYRPGQKFTRGSNQHSWNAVYIYGQWCLVDCHWAARRIIGKQSTNDEEDFHYQLDEYFFLTNPHQLKFTHFPDEQKWQLLERPISLEEFENQPHMKPQFFKYDLEFISHTIAVIVTRGELNIRLAYPHQRRPLAFNFSIQMEDGTEEYNGIKLNRYGMQESCNGIASFRLRLPATGSYVLYIYAKEDRPENKENVYAQVCEYKIVQENISVPQPQPFPPCSYLTWATGSAFQKYGLLTFQQSATIMTRDGKAELQIRMPEQPRQFMAKLKSNNFSDDDLEGYIIDRVVGHTAYFTISLPGRGEYGLELYANDPVNEGMTLYHIAQYLIVCNEDVKALQLPKLPPGYLGPQPKFEEFGLSTSSHPTKVIFLEGNYVDIKLSTAEAMRVTANLISVEENKDYPECVFTQSEGSVVTFAILVSKTGFYKLQLYALPCRDTSQQLPGIYNYLVYVPAIVKPAYPFPKQYAQWKEGCYMWEPLILALHAERKSPAVNFKVSIPSANAVAVVVDQDWTTLEKTGNIWEGKVELGKYWGTNTRVTLNANLGGDASSFATLLEYNI</sequence>
<dbReference type="InterPro" id="IPR002931">
    <property type="entry name" value="Transglutaminase-like"/>
</dbReference>
<dbReference type="EMBL" id="CAHIKZ030000479">
    <property type="protein sequence ID" value="CAE1176340.1"/>
    <property type="molecule type" value="Genomic_DNA"/>
</dbReference>
<feature type="chain" id="PRO_5032705968" description="Transglutaminase-like domain-containing protein" evidence="2">
    <location>
        <begin position="19"/>
        <end position="1534"/>
    </location>
</feature>
<dbReference type="InterPro" id="IPR053041">
    <property type="entry name" value="Transglut-like_Superfamily_Mod"/>
</dbReference>
<keyword evidence="2" id="KW-0732">Signal</keyword>
<dbReference type="InterPro" id="IPR056564">
    <property type="entry name" value="Ig-like_KY"/>
</dbReference>
<reference evidence="4" key="1">
    <citation type="submission" date="2021-01" db="EMBL/GenBank/DDBJ databases">
        <authorList>
            <person name="Li R."/>
            <person name="Bekaert M."/>
        </authorList>
    </citation>
    <scope>NUCLEOTIDE SEQUENCE</scope>
    <source>
        <strain evidence="4">Farmed</strain>
    </source>
</reference>
<feature type="domain" description="Transglutaminase-like" evidence="3">
    <location>
        <begin position="943"/>
        <end position="1009"/>
    </location>
</feature>
<accession>A0A812BC57</accession>
<dbReference type="SMART" id="SM00460">
    <property type="entry name" value="TGc"/>
    <property type="match status" value="2"/>
</dbReference>
<keyword evidence="1" id="KW-1133">Transmembrane helix</keyword>
<feature type="transmembrane region" description="Helical" evidence="1">
    <location>
        <begin position="111"/>
        <end position="132"/>
    </location>
</feature>
<evidence type="ECO:0000313" key="4">
    <source>
        <dbReference type="EMBL" id="CAE1176340.1"/>
    </source>
</evidence>
<keyword evidence="1" id="KW-0472">Membrane</keyword>
<feature type="transmembrane region" description="Helical" evidence="1">
    <location>
        <begin position="77"/>
        <end position="99"/>
    </location>
</feature>
<feature type="transmembrane region" description="Helical" evidence="1">
    <location>
        <begin position="236"/>
        <end position="254"/>
    </location>
</feature>
<name>A0A812BC57_ACAPH</name>
<dbReference type="Pfam" id="PF01841">
    <property type="entry name" value="Transglut_core"/>
    <property type="match status" value="2"/>
</dbReference>
<evidence type="ECO:0000256" key="1">
    <source>
        <dbReference type="SAM" id="Phobius"/>
    </source>
</evidence>